<dbReference type="InterPro" id="IPR026823">
    <property type="entry name" value="cEGF"/>
</dbReference>
<dbReference type="InterPro" id="IPR001881">
    <property type="entry name" value="EGF-like_Ca-bd_dom"/>
</dbReference>
<evidence type="ECO:0000313" key="5">
    <source>
        <dbReference type="EMBL" id="KAL0167447.1"/>
    </source>
</evidence>
<protein>
    <recommendedName>
        <fullName evidence="4">EGF-like calcium-binding domain-containing protein</fullName>
    </recommendedName>
</protein>
<gene>
    <name evidence="5" type="ORF">M9458_035669</name>
</gene>
<dbReference type="EMBL" id="JAMKFB020000018">
    <property type="protein sequence ID" value="KAL0167447.1"/>
    <property type="molecule type" value="Genomic_DNA"/>
</dbReference>
<keyword evidence="6" id="KW-1185">Reference proteome</keyword>
<dbReference type="Proteomes" id="UP001529510">
    <property type="component" value="Unassembled WGS sequence"/>
</dbReference>
<feature type="non-terminal residue" evidence="5">
    <location>
        <position position="1"/>
    </location>
</feature>
<evidence type="ECO:0000256" key="2">
    <source>
        <dbReference type="ARBA" id="ARBA00022737"/>
    </source>
</evidence>
<feature type="non-terminal residue" evidence="5">
    <location>
        <position position="100"/>
    </location>
</feature>
<organism evidence="5 6">
    <name type="scientific">Cirrhinus mrigala</name>
    <name type="common">Mrigala</name>
    <dbReference type="NCBI Taxonomy" id="683832"/>
    <lineage>
        <taxon>Eukaryota</taxon>
        <taxon>Metazoa</taxon>
        <taxon>Chordata</taxon>
        <taxon>Craniata</taxon>
        <taxon>Vertebrata</taxon>
        <taxon>Euteleostomi</taxon>
        <taxon>Actinopterygii</taxon>
        <taxon>Neopterygii</taxon>
        <taxon>Teleostei</taxon>
        <taxon>Ostariophysi</taxon>
        <taxon>Cypriniformes</taxon>
        <taxon>Cyprinidae</taxon>
        <taxon>Labeoninae</taxon>
        <taxon>Labeonini</taxon>
        <taxon>Cirrhinus</taxon>
    </lineage>
</organism>
<proteinExistence type="predicted"/>
<evidence type="ECO:0000313" key="6">
    <source>
        <dbReference type="Proteomes" id="UP001529510"/>
    </source>
</evidence>
<evidence type="ECO:0000256" key="1">
    <source>
        <dbReference type="ARBA" id="ARBA00022536"/>
    </source>
</evidence>
<keyword evidence="1" id="KW-0245">EGF-like domain</keyword>
<dbReference type="AlphaFoldDB" id="A0ABD0P032"/>
<dbReference type="Pfam" id="PF12662">
    <property type="entry name" value="cEGF"/>
    <property type="match status" value="1"/>
</dbReference>
<evidence type="ECO:0000256" key="3">
    <source>
        <dbReference type="ARBA" id="ARBA00023157"/>
    </source>
</evidence>
<dbReference type="SMART" id="SM00179">
    <property type="entry name" value="EGF_CA"/>
    <property type="match status" value="1"/>
</dbReference>
<sequence>SSALITSVVCCARVTRVTASTESDTGSTCTRTASVSGSDTCDVLRSDAHDHNLSLSVCGPDVDECEESNSSICEHVFRCRCNAGFTLTSDQRSCAPVRNR</sequence>
<name>A0ABD0P032_CIRMR</name>
<dbReference type="SUPFAM" id="SSF57196">
    <property type="entry name" value="EGF/Laminin"/>
    <property type="match status" value="1"/>
</dbReference>
<reference evidence="5 6" key="1">
    <citation type="submission" date="2024-05" db="EMBL/GenBank/DDBJ databases">
        <title>Genome sequencing and assembly of Indian major carp, Cirrhinus mrigala (Hamilton, 1822).</title>
        <authorList>
            <person name="Mohindra V."/>
            <person name="Chowdhury L.M."/>
            <person name="Lal K."/>
            <person name="Jena J.K."/>
        </authorList>
    </citation>
    <scope>NUCLEOTIDE SEQUENCE [LARGE SCALE GENOMIC DNA]</scope>
    <source>
        <strain evidence="5">CM1030</strain>
        <tissue evidence="5">Blood</tissue>
    </source>
</reference>
<keyword evidence="3" id="KW-1015">Disulfide bond</keyword>
<feature type="domain" description="EGF-like calcium-binding" evidence="4">
    <location>
        <begin position="61"/>
        <end position="95"/>
    </location>
</feature>
<comment type="caution">
    <text evidence="5">The sequence shown here is derived from an EMBL/GenBank/DDBJ whole genome shotgun (WGS) entry which is preliminary data.</text>
</comment>
<accession>A0ABD0P032</accession>
<keyword evidence="2" id="KW-0677">Repeat</keyword>
<evidence type="ECO:0000259" key="4">
    <source>
        <dbReference type="SMART" id="SM00179"/>
    </source>
</evidence>
<dbReference type="Gene3D" id="2.10.25.10">
    <property type="entry name" value="Laminin"/>
    <property type="match status" value="1"/>
</dbReference>